<name>A0ABN9G3W1_9NEOB</name>
<feature type="compositionally biased region" description="Acidic residues" evidence="1">
    <location>
        <begin position="169"/>
        <end position="208"/>
    </location>
</feature>
<reference evidence="2" key="1">
    <citation type="submission" date="2023-05" db="EMBL/GenBank/DDBJ databases">
        <authorList>
            <person name="Stuckert A."/>
        </authorList>
    </citation>
    <scope>NUCLEOTIDE SEQUENCE</scope>
</reference>
<gene>
    <name evidence="2" type="ORF">SPARVUS_LOCUS13339713</name>
</gene>
<feature type="non-terminal residue" evidence="2">
    <location>
        <position position="215"/>
    </location>
</feature>
<comment type="caution">
    <text evidence="2">The sequence shown here is derived from an EMBL/GenBank/DDBJ whole genome shotgun (WGS) entry which is preliminary data.</text>
</comment>
<organism evidence="2 3">
    <name type="scientific">Staurois parvus</name>
    <dbReference type="NCBI Taxonomy" id="386267"/>
    <lineage>
        <taxon>Eukaryota</taxon>
        <taxon>Metazoa</taxon>
        <taxon>Chordata</taxon>
        <taxon>Craniata</taxon>
        <taxon>Vertebrata</taxon>
        <taxon>Euteleostomi</taxon>
        <taxon>Amphibia</taxon>
        <taxon>Batrachia</taxon>
        <taxon>Anura</taxon>
        <taxon>Neobatrachia</taxon>
        <taxon>Ranoidea</taxon>
        <taxon>Ranidae</taxon>
        <taxon>Staurois</taxon>
    </lineage>
</organism>
<dbReference type="EMBL" id="CATNWA010017868">
    <property type="protein sequence ID" value="CAI9603649.1"/>
    <property type="molecule type" value="Genomic_DNA"/>
</dbReference>
<keyword evidence="3" id="KW-1185">Reference proteome</keyword>
<sequence length="215" mass="24691">MRLLHYHVHKLPPLSQYTGSLQNSLSRCPSLLSVPRSHLLASAQCLKTRCQFSSQQVLKILKTTPEALIQDPNHLEELFQYAYFRMGGKHGDILSSGIFQKSLNEIRVRHHFLERLGRFIPPTKKGLCPPSNPKIKEIVQLSEEDFLSQIARSSSEEFNIFQKILEREEMESAEAMEEDQDNLSTDDEYSETEEESETNDDSEDEDYAESVQGDQ</sequence>
<protein>
    <submittedName>
        <fullName evidence="2">Uncharacterized protein</fullName>
    </submittedName>
</protein>
<dbReference type="Proteomes" id="UP001162483">
    <property type="component" value="Unassembled WGS sequence"/>
</dbReference>
<proteinExistence type="predicted"/>
<evidence type="ECO:0000256" key="1">
    <source>
        <dbReference type="SAM" id="MobiDB-lite"/>
    </source>
</evidence>
<accession>A0ABN9G3W1</accession>
<feature type="region of interest" description="Disordered" evidence="1">
    <location>
        <begin position="169"/>
        <end position="215"/>
    </location>
</feature>
<dbReference type="InterPro" id="IPR038538">
    <property type="entry name" value="MTERF_sf"/>
</dbReference>
<dbReference type="Gene3D" id="1.25.70.10">
    <property type="entry name" value="Transcription termination factor 3, mitochondrial"/>
    <property type="match status" value="1"/>
</dbReference>
<evidence type="ECO:0000313" key="3">
    <source>
        <dbReference type="Proteomes" id="UP001162483"/>
    </source>
</evidence>
<evidence type="ECO:0000313" key="2">
    <source>
        <dbReference type="EMBL" id="CAI9603649.1"/>
    </source>
</evidence>